<gene>
    <name evidence="16" type="ORF">GCM10011383_32300</name>
</gene>
<name>A0ABQ1UHR7_9BACT</name>
<dbReference type="PROSITE" id="PS52016">
    <property type="entry name" value="TONB_DEPENDENT_REC_3"/>
    <property type="match status" value="1"/>
</dbReference>
<feature type="signal peptide" evidence="13">
    <location>
        <begin position="1"/>
        <end position="17"/>
    </location>
</feature>
<protein>
    <submittedName>
        <fullName evidence="16">TonB-dependent receptor</fullName>
    </submittedName>
</protein>
<keyword evidence="3 11" id="KW-1134">Transmembrane beta strand</keyword>
<evidence type="ECO:0000256" key="2">
    <source>
        <dbReference type="ARBA" id="ARBA00022448"/>
    </source>
</evidence>
<evidence type="ECO:0000256" key="4">
    <source>
        <dbReference type="ARBA" id="ARBA00022496"/>
    </source>
</evidence>
<comment type="subcellular location">
    <subcellularLocation>
        <location evidence="1 11">Cell outer membrane</location>
        <topology evidence="1 11">Multi-pass membrane protein</topology>
    </subcellularLocation>
</comment>
<dbReference type="EMBL" id="BMHT01000006">
    <property type="protein sequence ID" value="GGF18376.1"/>
    <property type="molecule type" value="Genomic_DNA"/>
</dbReference>
<evidence type="ECO:0000256" key="5">
    <source>
        <dbReference type="ARBA" id="ARBA00022692"/>
    </source>
</evidence>
<feature type="domain" description="TonB-dependent receptor plug" evidence="15">
    <location>
        <begin position="44"/>
        <end position="151"/>
    </location>
</feature>
<accession>A0ABQ1UHR7</accession>
<evidence type="ECO:0000256" key="6">
    <source>
        <dbReference type="ARBA" id="ARBA00023004"/>
    </source>
</evidence>
<dbReference type="SUPFAM" id="SSF56935">
    <property type="entry name" value="Porins"/>
    <property type="match status" value="1"/>
</dbReference>
<evidence type="ECO:0000256" key="12">
    <source>
        <dbReference type="RuleBase" id="RU003357"/>
    </source>
</evidence>
<evidence type="ECO:0000256" key="10">
    <source>
        <dbReference type="ARBA" id="ARBA00023237"/>
    </source>
</evidence>
<keyword evidence="17" id="KW-1185">Reference proteome</keyword>
<keyword evidence="6" id="KW-0408">Iron</keyword>
<dbReference type="Gene3D" id="2.170.130.10">
    <property type="entry name" value="TonB-dependent receptor, plug domain"/>
    <property type="match status" value="1"/>
</dbReference>
<evidence type="ECO:0000313" key="17">
    <source>
        <dbReference type="Proteomes" id="UP000632273"/>
    </source>
</evidence>
<evidence type="ECO:0000259" key="15">
    <source>
        <dbReference type="Pfam" id="PF07715"/>
    </source>
</evidence>
<evidence type="ECO:0000259" key="14">
    <source>
        <dbReference type="Pfam" id="PF00593"/>
    </source>
</evidence>
<dbReference type="InterPro" id="IPR036942">
    <property type="entry name" value="Beta-barrel_TonB_sf"/>
</dbReference>
<keyword evidence="16" id="KW-0675">Receptor</keyword>
<evidence type="ECO:0000256" key="9">
    <source>
        <dbReference type="ARBA" id="ARBA00023136"/>
    </source>
</evidence>
<dbReference type="RefSeq" id="WP_188815073.1">
    <property type="nucleotide sequence ID" value="NZ_BMHT01000006.1"/>
</dbReference>
<evidence type="ECO:0000256" key="13">
    <source>
        <dbReference type="SAM" id="SignalP"/>
    </source>
</evidence>
<organism evidence="16 17">
    <name type="scientific">Hymenobacter cavernae</name>
    <dbReference type="NCBI Taxonomy" id="2044852"/>
    <lineage>
        <taxon>Bacteria</taxon>
        <taxon>Pseudomonadati</taxon>
        <taxon>Bacteroidota</taxon>
        <taxon>Cytophagia</taxon>
        <taxon>Cytophagales</taxon>
        <taxon>Hymenobacteraceae</taxon>
        <taxon>Hymenobacter</taxon>
    </lineage>
</organism>
<dbReference type="PANTHER" id="PTHR32552:SF81">
    <property type="entry name" value="TONB-DEPENDENT OUTER MEMBRANE RECEPTOR"/>
    <property type="match status" value="1"/>
</dbReference>
<evidence type="ECO:0000256" key="1">
    <source>
        <dbReference type="ARBA" id="ARBA00004571"/>
    </source>
</evidence>
<evidence type="ECO:0000256" key="11">
    <source>
        <dbReference type="PROSITE-ProRule" id="PRU01360"/>
    </source>
</evidence>
<evidence type="ECO:0000256" key="3">
    <source>
        <dbReference type="ARBA" id="ARBA00022452"/>
    </source>
</evidence>
<comment type="caution">
    <text evidence="16">The sequence shown here is derived from an EMBL/GenBank/DDBJ whole genome shotgun (WGS) entry which is preliminary data.</text>
</comment>
<evidence type="ECO:0000256" key="7">
    <source>
        <dbReference type="ARBA" id="ARBA00023065"/>
    </source>
</evidence>
<keyword evidence="13" id="KW-0732">Signal</keyword>
<dbReference type="Pfam" id="PF07715">
    <property type="entry name" value="Plug"/>
    <property type="match status" value="1"/>
</dbReference>
<dbReference type="InterPro" id="IPR000531">
    <property type="entry name" value="Beta-barrel_TonB"/>
</dbReference>
<dbReference type="InterPro" id="IPR037066">
    <property type="entry name" value="Plug_dom_sf"/>
</dbReference>
<dbReference type="Gene3D" id="2.40.170.20">
    <property type="entry name" value="TonB-dependent receptor, beta-barrel domain"/>
    <property type="match status" value="1"/>
</dbReference>
<dbReference type="PANTHER" id="PTHR32552">
    <property type="entry name" value="FERRICHROME IRON RECEPTOR-RELATED"/>
    <property type="match status" value="1"/>
</dbReference>
<sequence length="701" mass="76900">MPQHYYLLLLLPITAFAQTPAPDTTRTVRLPETVVTGYGTRLPLRRTAAAIGVVDAATIGRFNQTSLTQAVNTLPGVRLEERATASYRISVRGSTLRSPFGVRNVKVYYNDIPFTEAAGTTQLNLLDPAIIGRIEVIKGPAGSVYGAGTGGVILFSNRKPAPGEARAQVGFTAGSFGLQRYSVVAESGTATSSLRVQYVRQSVDGYREQSALRRDVFALDGEFTPSEKRTIAVHGLYTDIDYQLPGGLTRAQYEQNPRQARPGTATAPGTVAQKASYASRTALLGVSQEYRFSDRFSNKTTLYTSAITIKTPYLVDFERNTGVGWGGRSSFNYRTAIAGRVLRLSAGAELQNSFEDSRNYQNLGGTPAALRYDDEIRTAAGFVFGQAELELPAGFLATAAASYNRQRYRIARISDAAKQPNNYQFERDFQPQVSPRLALLKELTPRISAYASVSSGFSPPTDEEIRPSDGSLNRALQAERGTSYELGAKGTAFNNRLTFDLALFDFRLRQTIVTRTTDAGTSVFFNSGNTRQRGIEAAVSGWLWRQNLGTSADPGQVPTQYGLRAWASFAYNHFRFGSYQNNDQDNSGKRLTGTAPQTLTAGLDASHRLGFYLNPTVSHQARIPLNDANTDYATGYWTFGTRAGWRRTLLSHLETDIYAGIENALGRRYSLGNDLNAFGRRYFQPAPGRNYYGGVTLGWKI</sequence>
<dbReference type="Proteomes" id="UP000632273">
    <property type="component" value="Unassembled WGS sequence"/>
</dbReference>
<dbReference type="InterPro" id="IPR039426">
    <property type="entry name" value="TonB-dep_rcpt-like"/>
</dbReference>
<reference evidence="17" key="1">
    <citation type="journal article" date="2019" name="Int. J. Syst. Evol. Microbiol.">
        <title>The Global Catalogue of Microorganisms (GCM) 10K type strain sequencing project: providing services to taxonomists for standard genome sequencing and annotation.</title>
        <authorList>
            <consortium name="The Broad Institute Genomics Platform"/>
            <consortium name="The Broad Institute Genome Sequencing Center for Infectious Disease"/>
            <person name="Wu L."/>
            <person name="Ma J."/>
        </authorList>
    </citation>
    <scope>NUCLEOTIDE SEQUENCE [LARGE SCALE GENOMIC DNA]</scope>
    <source>
        <strain evidence="17">CGMCC 1.15197</strain>
    </source>
</reference>
<proteinExistence type="inferred from homology"/>
<dbReference type="InterPro" id="IPR012910">
    <property type="entry name" value="Plug_dom"/>
</dbReference>
<comment type="similarity">
    <text evidence="11 12">Belongs to the TonB-dependent receptor family.</text>
</comment>
<keyword evidence="2 11" id="KW-0813">Transport</keyword>
<keyword evidence="4" id="KW-0410">Iron transport</keyword>
<feature type="chain" id="PRO_5047320824" evidence="13">
    <location>
        <begin position="18"/>
        <end position="701"/>
    </location>
</feature>
<keyword evidence="8 12" id="KW-0798">TonB box</keyword>
<evidence type="ECO:0000256" key="8">
    <source>
        <dbReference type="ARBA" id="ARBA00023077"/>
    </source>
</evidence>
<keyword evidence="10 11" id="KW-0998">Cell outer membrane</keyword>
<feature type="domain" description="TonB-dependent receptor-like beta-barrel" evidence="14">
    <location>
        <begin position="238"/>
        <end position="663"/>
    </location>
</feature>
<keyword evidence="7" id="KW-0406">Ion transport</keyword>
<keyword evidence="9 11" id="KW-0472">Membrane</keyword>
<keyword evidence="5 11" id="KW-0812">Transmembrane</keyword>
<evidence type="ECO:0000313" key="16">
    <source>
        <dbReference type="EMBL" id="GGF18376.1"/>
    </source>
</evidence>
<dbReference type="Pfam" id="PF00593">
    <property type="entry name" value="TonB_dep_Rec_b-barrel"/>
    <property type="match status" value="1"/>
</dbReference>